<dbReference type="Gene3D" id="1.25.10.10">
    <property type="entry name" value="Leucine-rich Repeat Variant"/>
    <property type="match status" value="1"/>
</dbReference>
<reference evidence="8 9" key="1">
    <citation type="submission" date="2020-09" db="EMBL/GenBank/DDBJ databases">
        <authorList>
            <person name="Ashkenazy H."/>
        </authorList>
    </citation>
    <scope>NUCLEOTIDE SEQUENCE [LARGE SCALE GENOMIC DNA]</scope>
    <source>
        <strain evidence="9">cv. Cdm-0</strain>
    </source>
</reference>
<evidence type="ECO:0000256" key="6">
    <source>
        <dbReference type="ARBA" id="ARBA00022737"/>
    </source>
</evidence>
<organism evidence="8 9">
    <name type="scientific">Arabidopsis thaliana</name>
    <name type="common">Mouse-ear cress</name>
    <dbReference type="NCBI Taxonomy" id="3702"/>
    <lineage>
        <taxon>Eukaryota</taxon>
        <taxon>Viridiplantae</taxon>
        <taxon>Streptophyta</taxon>
        <taxon>Embryophyta</taxon>
        <taxon>Tracheophyta</taxon>
        <taxon>Spermatophyta</taxon>
        <taxon>Magnoliopsida</taxon>
        <taxon>eudicotyledons</taxon>
        <taxon>Gunneridae</taxon>
        <taxon>Pentapetalae</taxon>
        <taxon>rosids</taxon>
        <taxon>malvids</taxon>
        <taxon>Brassicales</taxon>
        <taxon>Brassicaceae</taxon>
        <taxon>Camelineae</taxon>
        <taxon>Arabidopsis</taxon>
    </lineage>
</organism>
<accession>A0A7G2FDH7</accession>
<sequence>MRCYKLVTLPNSIKTPKLPVLSMSECEDLQAFPTYINLEDCTQLKMFPEISTNVKELDLRNTAIENVPSSICSWSCLYRLDMSECRNLKEFPNVPVSIVELDLSKTEIEEVPSWIENLLLLRTLTMVGCKRLNIISPNISKLKNLEDLELFTDGVSGDAASFYAFVEFSDRHDWTLESDFQDFPEAKEATFSELMFDFIVHSKSWNVNSCGVHLFEKSSSMPSGTINLGFIQVSRMSLDLSSVSRVSALSSLRLSRNLRLKMADSTADATETNADTLTLRRELKKVLRENLNDGGVKDRVETVKSIDEAIRILNRLKIVESKKRKRESDSSSVEVPKEFKCTLSKTIMIDPVIYFLGRRMKRDISQTPKPSDIYYVTELFTDGIESLLQRISSPSSSVADQTEAAKELALQTEKFVNVRDFFIKELPDSITRLLTPLSVLGDEVDSNPELQENIVTALFNMSTFEKNKTVLAENHQVIPLLAKSMKQGSVVTRRNATLTLASLSDIDSNKIIIGNSVALKALIDLIGELDDLSATHDALCAVIDLCCDERENWKKAISLGLAPAAIKNIKARRNLFESLAALALISPHERVIQEVANLGVIYDLLSILRKTSCMVTCENAVVIVGNMYAKSRERSIKKILAEEENQHKTFTKIATQGSVVAVMKAQGILQCINY</sequence>
<proteinExistence type="predicted"/>
<keyword evidence="5" id="KW-0808">Transferase</keyword>
<keyword evidence="6" id="KW-0677">Repeat</keyword>
<comment type="catalytic activity">
    <reaction evidence="1">
        <text>S-ubiquitinyl-[E2 ubiquitin-conjugating enzyme]-L-cysteine + [acceptor protein]-L-lysine = [E2 ubiquitin-conjugating enzyme]-L-cysteine + N(6)-ubiquitinyl-[acceptor protein]-L-lysine.</text>
        <dbReference type="EC" id="2.3.2.27"/>
    </reaction>
</comment>
<dbReference type="InterPro" id="IPR011989">
    <property type="entry name" value="ARM-like"/>
</dbReference>
<keyword evidence="7" id="KW-0833">Ubl conjugation pathway</keyword>
<dbReference type="Gene3D" id="3.80.10.10">
    <property type="entry name" value="Ribonuclease Inhibitor"/>
    <property type="match status" value="1"/>
</dbReference>
<dbReference type="EC" id="2.3.2.27" evidence="4"/>
<gene>
    <name evidence="8" type="ORF">AT9943_LOCUS19469</name>
</gene>
<dbReference type="AlphaFoldDB" id="A0A7G2FDH7"/>
<evidence type="ECO:0000256" key="3">
    <source>
        <dbReference type="ARBA" id="ARBA00004906"/>
    </source>
</evidence>
<evidence type="ECO:0000256" key="5">
    <source>
        <dbReference type="ARBA" id="ARBA00022679"/>
    </source>
</evidence>
<dbReference type="EMBL" id="LR881470">
    <property type="protein sequence ID" value="CAD5332041.1"/>
    <property type="molecule type" value="Genomic_DNA"/>
</dbReference>
<evidence type="ECO:0000313" key="8">
    <source>
        <dbReference type="EMBL" id="CAD5332041.1"/>
    </source>
</evidence>
<name>A0A7G2FDH7_ARATH</name>
<evidence type="ECO:0000256" key="2">
    <source>
        <dbReference type="ARBA" id="ARBA00003861"/>
    </source>
</evidence>
<dbReference type="GO" id="GO:0061630">
    <property type="term" value="F:ubiquitin protein ligase activity"/>
    <property type="evidence" value="ECO:0007669"/>
    <property type="project" value="UniProtKB-EC"/>
</dbReference>
<evidence type="ECO:0000256" key="7">
    <source>
        <dbReference type="ARBA" id="ARBA00022786"/>
    </source>
</evidence>
<dbReference type="PANTHER" id="PTHR23315:SF265">
    <property type="entry name" value="U-BOX DOMAIN-CONTAINING PROTEIN 46-RELATED"/>
    <property type="match status" value="1"/>
</dbReference>
<dbReference type="SUPFAM" id="SSF52047">
    <property type="entry name" value="RNI-like"/>
    <property type="match status" value="1"/>
</dbReference>
<protein>
    <recommendedName>
        <fullName evidence="4">RING-type E3 ubiquitin transferase</fullName>
        <ecNumber evidence="4">2.3.2.27</ecNumber>
    </recommendedName>
</protein>
<evidence type="ECO:0000256" key="1">
    <source>
        <dbReference type="ARBA" id="ARBA00000900"/>
    </source>
</evidence>
<dbReference type="InterPro" id="IPR016024">
    <property type="entry name" value="ARM-type_fold"/>
</dbReference>
<dbReference type="SUPFAM" id="SSF48371">
    <property type="entry name" value="ARM repeat"/>
    <property type="match status" value="1"/>
</dbReference>
<comment type="function">
    <text evidence="2">Functions as an E3 ubiquitin ligase.</text>
</comment>
<dbReference type="FunFam" id="1.25.10.10:FF:001242">
    <property type="entry name" value="Putative U-box domain-containing protein 47"/>
    <property type="match status" value="1"/>
</dbReference>
<evidence type="ECO:0000256" key="4">
    <source>
        <dbReference type="ARBA" id="ARBA00012483"/>
    </source>
</evidence>
<dbReference type="PANTHER" id="PTHR23315">
    <property type="entry name" value="U BOX DOMAIN-CONTAINING"/>
    <property type="match status" value="1"/>
</dbReference>
<comment type="pathway">
    <text evidence="3">Protein modification; protein ubiquitination.</text>
</comment>
<evidence type="ECO:0000313" key="9">
    <source>
        <dbReference type="Proteomes" id="UP000516314"/>
    </source>
</evidence>
<dbReference type="Proteomes" id="UP000516314">
    <property type="component" value="Chromosome 5"/>
</dbReference>
<dbReference type="InterPro" id="IPR032675">
    <property type="entry name" value="LRR_dom_sf"/>
</dbReference>